<dbReference type="Proteomes" id="UP000238937">
    <property type="component" value="Unassembled WGS sequence"/>
</dbReference>
<dbReference type="AlphaFoldDB" id="A0A2T1GGP6"/>
<evidence type="ECO:0000313" key="2">
    <source>
        <dbReference type="Proteomes" id="UP000238937"/>
    </source>
</evidence>
<keyword evidence="2" id="KW-1185">Reference proteome</keyword>
<dbReference type="EMBL" id="PVWO01000106">
    <property type="protein sequence ID" value="PSB56835.1"/>
    <property type="molecule type" value="Genomic_DNA"/>
</dbReference>
<sequence>MSQISPEITHNDIRKISRQFRGFACRLLRTSPADGVDNLRRFLDFINKNSLIRDYIQCQIKESDVDCNQPGWEYQSLPIDVAGEIKFTYSLLMNFIDGDFLDRQSYINLAYNYIAHNGRVKSGKMSDYVEEFSKRLIHPFVNHIEQYLSELSIDLTPSNERNVINNSGTINHISGQNINAVQGSDNNGVIGDRDQ</sequence>
<gene>
    <name evidence="1" type="ORF">C7B77_10580</name>
</gene>
<proteinExistence type="predicted"/>
<dbReference type="RefSeq" id="WP_106303888.1">
    <property type="nucleotide sequence ID" value="NZ_PVWO01000106.1"/>
</dbReference>
<organism evidence="1 2">
    <name type="scientific">Chamaesiphon polymorphus CCALA 037</name>
    <dbReference type="NCBI Taxonomy" id="2107692"/>
    <lineage>
        <taxon>Bacteria</taxon>
        <taxon>Bacillati</taxon>
        <taxon>Cyanobacteriota</taxon>
        <taxon>Cyanophyceae</taxon>
        <taxon>Gomontiellales</taxon>
        <taxon>Chamaesiphonaceae</taxon>
        <taxon>Chamaesiphon</taxon>
    </lineage>
</organism>
<protein>
    <submittedName>
        <fullName evidence="1">Uncharacterized protein</fullName>
    </submittedName>
</protein>
<comment type="caution">
    <text evidence="1">The sequence shown here is derived from an EMBL/GenBank/DDBJ whole genome shotgun (WGS) entry which is preliminary data.</text>
</comment>
<name>A0A2T1GGP6_9CYAN</name>
<evidence type="ECO:0000313" key="1">
    <source>
        <dbReference type="EMBL" id="PSB56835.1"/>
    </source>
</evidence>
<dbReference type="OrthoDB" id="2598305at2"/>
<reference evidence="1 2" key="1">
    <citation type="submission" date="2018-03" db="EMBL/GenBank/DDBJ databases">
        <title>The ancient ancestry and fast evolution of plastids.</title>
        <authorList>
            <person name="Moore K.R."/>
            <person name="Magnabosco C."/>
            <person name="Momper L."/>
            <person name="Gold D.A."/>
            <person name="Bosak T."/>
            <person name="Fournier G.P."/>
        </authorList>
    </citation>
    <scope>NUCLEOTIDE SEQUENCE [LARGE SCALE GENOMIC DNA]</scope>
    <source>
        <strain evidence="1 2">CCALA 037</strain>
    </source>
</reference>
<accession>A0A2T1GGP6</accession>